<dbReference type="PANTHER" id="PTHR24133">
    <property type="entry name" value="ANKYRIN DOMAIN-CONTAINING"/>
    <property type="match status" value="1"/>
</dbReference>
<dbReference type="Pfam" id="PF00023">
    <property type="entry name" value="Ank"/>
    <property type="match status" value="1"/>
</dbReference>
<dbReference type="InterPro" id="IPR036770">
    <property type="entry name" value="Ankyrin_rpt-contain_sf"/>
</dbReference>
<feature type="repeat" description="ANK" evidence="1">
    <location>
        <begin position="334"/>
        <end position="366"/>
    </location>
</feature>
<evidence type="ECO:0000313" key="3">
    <source>
        <dbReference type="Proteomes" id="UP001642540"/>
    </source>
</evidence>
<accession>A0ABP1PSU8</accession>
<organism evidence="2 3">
    <name type="scientific">Orchesella dallaii</name>
    <dbReference type="NCBI Taxonomy" id="48710"/>
    <lineage>
        <taxon>Eukaryota</taxon>
        <taxon>Metazoa</taxon>
        <taxon>Ecdysozoa</taxon>
        <taxon>Arthropoda</taxon>
        <taxon>Hexapoda</taxon>
        <taxon>Collembola</taxon>
        <taxon>Entomobryomorpha</taxon>
        <taxon>Entomobryoidea</taxon>
        <taxon>Orchesellidae</taxon>
        <taxon>Orchesellinae</taxon>
        <taxon>Orchesella</taxon>
    </lineage>
</organism>
<dbReference type="InterPro" id="IPR002110">
    <property type="entry name" value="Ankyrin_rpt"/>
</dbReference>
<name>A0ABP1PSU8_9HEXA</name>
<evidence type="ECO:0008006" key="4">
    <source>
        <dbReference type="Google" id="ProtNLM"/>
    </source>
</evidence>
<dbReference type="PROSITE" id="PS50297">
    <property type="entry name" value="ANK_REP_REGION"/>
    <property type="match status" value="1"/>
</dbReference>
<dbReference type="EMBL" id="CAXLJM020000009">
    <property type="protein sequence ID" value="CAL8076021.1"/>
    <property type="molecule type" value="Genomic_DNA"/>
</dbReference>
<comment type="caution">
    <text evidence="2">The sequence shown here is derived from an EMBL/GenBank/DDBJ whole genome shotgun (WGS) entry which is preliminary data.</text>
</comment>
<protein>
    <recommendedName>
        <fullName evidence="4">Ankyrin repeat protein</fullName>
    </recommendedName>
</protein>
<feature type="repeat" description="ANK" evidence="1">
    <location>
        <begin position="367"/>
        <end position="405"/>
    </location>
</feature>
<sequence length="445" mass="49698">MAEKKDTLRRSNNTTRSSRTSAYFIGFMGIFIKSYRAREILDIIETADLIKIKQVLEDASKATKITEICDKTRKSVLHVAVQYREYEIVEYLVKTHPFSEVLSEERFNDLIFLCLNNIGEKDDVEFDDSCKIIRFLLKIRPELIESKNSESQQTPLHIAATQVFTNGKQIEVIKMFLENNANVNAEDSQGKAPLHNIVRVDPLPLNLMEIVKLLIEHGADPYSADFKGLTFLHHAGFMSMTPTIFHELVEYLISIEKTKSFSMVASSGWTVLFYAVANIELLPETLKLLKAHGTDFNHSYNGMSALFQAISGGRSDALINQLIGLGADCRTVGMRGNALHHAVLFRHLSALKMLMNAGCDVNAQSLVGHTPLHILFLSKGTSADDDHEMVCQLIRHGANVSIKNKVGDLPIDIAKGLVERGRLGQRTVKLLETVSPTGSVQITQF</sequence>
<dbReference type="InterPro" id="IPR052391">
    <property type="entry name" value="E3_Ligase-Neurotoxin"/>
</dbReference>
<dbReference type="SUPFAM" id="SSF48403">
    <property type="entry name" value="Ankyrin repeat"/>
    <property type="match status" value="1"/>
</dbReference>
<dbReference type="Proteomes" id="UP001642540">
    <property type="component" value="Unassembled WGS sequence"/>
</dbReference>
<evidence type="ECO:0000313" key="2">
    <source>
        <dbReference type="EMBL" id="CAL8076021.1"/>
    </source>
</evidence>
<keyword evidence="3" id="KW-1185">Reference proteome</keyword>
<feature type="repeat" description="ANK" evidence="1">
    <location>
        <begin position="189"/>
        <end position="226"/>
    </location>
</feature>
<reference evidence="2 3" key="1">
    <citation type="submission" date="2024-08" db="EMBL/GenBank/DDBJ databases">
        <authorList>
            <person name="Cucini C."/>
            <person name="Frati F."/>
        </authorList>
    </citation>
    <scope>NUCLEOTIDE SEQUENCE [LARGE SCALE GENOMIC DNA]</scope>
</reference>
<dbReference type="Pfam" id="PF12796">
    <property type="entry name" value="Ank_2"/>
    <property type="match status" value="2"/>
</dbReference>
<keyword evidence="1" id="KW-0040">ANK repeat</keyword>
<proteinExistence type="predicted"/>
<dbReference type="PROSITE" id="PS50088">
    <property type="entry name" value="ANK_REPEAT"/>
    <property type="match status" value="4"/>
</dbReference>
<feature type="repeat" description="ANK" evidence="1">
    <location>
        <begin position="151"/>
        <end position="188"/>
    </location>
</feature>
<evidence type="ECO:0000256" key="1">
    <source>
        <dbReference type="PROSITE-ProRule" id="PRU00023"/>
    </source>
</evidence>
<gene>
    <name evidence="2" type="ORF">ODALV1_LOCUS3341</name>
</gene>
<dbReference type="PANTHER" id="PTHR24133:SF40">
    <property type="entry name" value="ANKYRIN REPEAT DOMAIN 44"/>
    <property type="match status" value="1"/>
</dbReference>
<dbReference type="SMART" id="SM00248">
    <property type="entry name" value="ANK"/>
    <property type="match status" value="8"/>
</dbReference>
<dbReference type="Gene3D" id="1.25.40.20">
    <property type="entry name" value="Ankyrin repeat-containing domain"/>
    <property type="match status" value="2"/>
</dbReference>